<protein>
    <submittedName>
        <fullName evidence="1">Uncharacterized protein</fullName>
    </submittedName>
</protein>
<sequence length="37" mass="4311">MPTRYLKPSGHYTLDNVNNRRASIAIKINMDSCCLWQ</sequence>
<proteinExistence type="predicted"/>
<organism evidence="1">
    <name type="scientific">Rhizophora mucronata</name>
    <name type="common">Asiatic mangrove</name>
    <dbReference type="NCBI Taxonomy" id="61149"/>
    <lineage>
        <taxon>Eukaryota</taxon>
        <taxon>Viridiplantae</taxon>
        <taxon>Streptophyta</taxon>
        <taxon>Embryophyta</taxon>
        <taxon>Tracheophyta</taxon>
        <taxon>Spermatophyta</taxon>
        <taxon>Magnoliopsida</taxon>
        <taxon>eudicotyledons</taxon>
        <taxon>Gunneridae</taxon>
        <taxon>Pentapetalae</taxon>
        <taxon>rosids</taxon>
        <taxon>fabids</taxon>
        <taxon>Malpighiales</taxon>
        <taxon>Rhizophoraceae</taxon>
        <taxon>Rhizophora</taxon>
    </lineage>
</organism>
<dbReference type="AlphaFoldDB" id="A0A2P2KAY1"/>
<accession>A0A2P2KAY1</accession>
<reference evidence="1" key="1">
    <citation type="submission" date="2018-02" db="EMBL/GenBank/DDBJ databases">
        <title>Rhizophora mucronata_Transcriptome.</title>
        <authorList>
            <person name="Meera S.P."/>
            <person name="Sreeshan A."/>
            <person name="Augustine A."/>
        </authorList>
    </citation>
    <scope>NUCLEOTIDE SEQUENCE</scope>
    <source>
        <tissue evidence="1">Leaf</tissue>
    </source>
</reference>
<dbReference type="EMBL" id="GGEC01022414">
    <property type="protein sequence ID" value="MBX02898.1"/>
    <property type="molecule type" value="Transcribed_RNA"/>
</dbReference>
<name>A0A2P2KAY1_RHIMU</name>
<evidence type="ECO:0000313" key="1">
    <source>
        <dbReference type="EMBL" id="MBX02898.1"/>
    </source>
</evidence>